<evidence type="ECO:0000313" key="3">
    <source>
        <dbReference type="Proteomes" id="UP000774617"/>
    </source>
</evidence>
<keyword evidence="1" id="KW-1133">Transmembrane helix</keyword>
<keyword evidence="1" id="KW-0812">Transmembrane</keyword>
<reference evidence="2 3" key="1">
    <citation type="journal article" date="2021" name="Nat. Commun.">
        <title>Genetic determinants of endophytism in the Arabidopsis root mycobiome.</title>
        <authorList>
            <person name="Mesny F."/>
            <person name="Miyauchi S."/>
            <person name="Thiergart T."/>
            <person name="Pickel B."/>
            <person name="Atanasova L."/>
            <person name="Karlsson M."/>
            <person name="Huettel B."/>
            <person name="Barry K.W."/>
            <person name="Haridas S."/>
            <person name="Chen C."/>
            <person name="Bauer D."/>
            <person name="Andreopoulos W."/>
            <person name="Pangilinan J."/>
            <person name="LaButti K."/>
            <person name="Riley R."/>
            <person name="Lipzen A."/>
            <person name="Clum A."/>
            <person name="Drula E."/>
            <person name="Henrissat B."/>
            <person name="Kohler A."/>
            <person name="Grigoriev I.V."/>
            <person name="Martin F.M."/>
            <person name="Hacquard S."/>
        </authorList>
    </citation>
    <scope>NUCLEOTIDE SEQUENCE [LARGE SCALE GENOMIC DNA]</scope>
    <source>
        <strain evidence="2 3">MPI-SDFR-AT-0080</strain>
    </source>
</reference>
<sequence>MKRRGGWMIARGQRCPMLELVLRLGGAGAALVVLARFGARATFQGGESLPKCPPDACIAENALVRFFPHTTTFSRGPFAPLRPALPPDHCFLRA</sequence>
<gene>
    <name evidence="2" type="ORF">B0J12DRAFT_40468</name>
</gene>
<keyword evidence="1" id="KW-0472">Membrane</keyword>
<name>A0ABQ8GWE0_9PEZI</name>
<proteinExistence type="predicted"/>
<evidence type="ECO:0000313" key="2">
    <source>
        <dbReference type="EMBL" id="KAH7065567.1"/>
    </source>
</evidence>
<evidence type="ECO:0008006" key="4">
    <source>
        <dbReference type="Google" id="ProtNLM"/>
    </source>
</evidence>
<evidence type="ECO:0000256" key="1">
    <source>
        <dbReference type="SAM" id="Phobius"/>
    </source>
</evidence>
<organism evidence="2 3">
    <name type="scientific">Macrophomina phaseolina</name>
    <dbReference type="NCBI Taxonomy" id="35725"/>
    <lineage>
        <taxon>Eukaryota</taxon>
        <taxon>Fungi</taxon>
        <taxon>Dikarya</taxon>
        <taxon>Ascomycota</taxon>
        <taxon>Pezizomycotina</taxon>
        <taxon>Dothideomycetes</taxon>
        <taxon>Dothideomycetes incertae sedis</taxon>
        <taxon>Botryosphaeriales</taxon>
        <taxon>Botryosphaeriaceae</taxon>
        <taxon>Macrophomina</taxon>
    </lineage>
</organism>
<accession>A0ABQ8GWE0</accession>
<feature type="transmembrane region" description="Helical" evidence="1">
    <location>
        <begin position="20"/>
        <end position="39"/>
    </location>
</feature>
<comment type="caution">
    <text evidence="2">The sequence shown here is derived from an EMBL/GenBank/DDBJ whole genome shotgun (WGS) entry which is preliminary data.</text>
</comment>
<dbReference type="Proteomes" id="UP000774617">
    <property type="component" value="Unassembled WGS sequence"/>
</dbReference>
<keyword evidence="3" id="KW-1185">Reference proteome</keyword>
<dbReference type="EMBL" id="JAGTJR010000001">
    <property type="protein sequence ID" value="KAH7065567.1"/>
    <property type="molecule type" value="Genomic_DNA"/>
</dbReference>
<protein>
    <recommendedName>
        <fullName evidence="4">Secreted protein</fullName>
    </recommendedName>
</protein>